<accession>A0ABR9XCR8</accession>
<feature type="signal peptide" evidence="7">
    <location>
        <begin position="1"/>
        <end position="21"/>
    </location>
</feature>
<evidence type="ECO:0000256" key="4">
    <source>
        <dbReference type="ARBA" id="ARBA00023235"/>
    </source>
</evidence>
<keyword evidence="10" id="KW-1185">Reference proteome</keyword>
<dbReference type="InterPro" id="IPR001179">
    <property type="entry name" value="PPIase_FKBP_dom"/>
</dbReference>
<dbReference type="InterPro" id="IPR046357">
    <property type="entry name" value="PPIase_dom_sf"/>
</dbReference>
<feature type="domain" description="PPIase FKBP-type" evidence="8">
    <location>
        <begin position="71"/>
        <end position="152"/>
    </location>
</feature>
<organism evidence="9 10">
    <name type="scientific">Mucilaginibacter boryungensis</name>
    <dbReference type="NCBI Taxonomy" id="768480"/>
    <lineage>
        <taxon>Bacteria</taxon>
        <taxon>Pseudomonadati</taxon>
        <taxon>Bacteroidota</taxon>
        <taxon>Sphingobacteriia</taxon>
        <taxon>Sphingobacteriales</taxon>
        <taxon>Sphingobacteriaceae</taxon>
        <taxon>Mucilaginibacter</taxon>
    </lineage>
</organism>
<name>A0ABR9XCR8_9SPHI</name>
<evidence type="ECO:0000256" key="1">
    <source>
        <dbReference type="ARBA" id="ARBA00000971"/>
    </source>
</evidence>
<dbReference type="Gene3D" id="3.10.50.40">
    <property type="match status" value="1"/>
</dbReference>
<evidence type="ECO:0000256" key="5">
    <source>
        <dbReference type="PROSITE-ProRule" id="PRU00277"/>
    </source>
</evidence>
<dbReference type="GO" id="GO:0016853">
    <property type="term" value="F:isomerase activity"/>
    <property type="evidence" value="ECO:0007669"/>
    <property type="project" value="UniProtKB-KW"/>
</dbReference>
<evidence type="ECO:0000256" key="3">
    <source>
        <dbReference type="ARBA" id="ARBA00023110"/>
    </source>
</evidence>
<sequence>MKKYLLILFVLVAGLSACSKSDDFDANAQATTDDAAIQAYLKANNITAVKDPSGLYYQVVTPGTGNYPTSGSTVTVNYVGKLLNGTQFDASNGFKTSLGAVVRGWTIGVPHVQVGGTIKLFIPSGLGYGNTATGSIPANSVLIFTIDLLSIN</sequence>
<comment type="similarity">
    <text evidence="2 6">Belongs to the FKBP-type PPIase family.</text>
</comment>
<dbReference type="Proteomes" id="UP000632774">
    <property type="component" value="Unassembled WGS sequence"/>
</dbReference>
<keyword evidence="4 5" id="KW-0413">Isomerase</keyword>
<dbReference type="SUPFAM" id="SSF54534">
    <property type="entry name" value="FKBP-like"/>
    <property type="match status" value="1"/>
</dbReference>
<feature type="chain" id="PRO_5045243795" description="Peptidyl-prolyl cis-trans isomerase" evidence="7">
    <location>
        <begin position="22"/>
        <end position="152"/>
    </location>
</feature>
<dbReference type="EMBL" id="JADFFM010000001">
    <property type="protein sequence ID" value="MBE9665196.1"/>
    <property type="molecule type" value="Genomic_DNA"/>
</dbReference>
<evidence type="ECO:0000313" key="10">
    <source>
        <dbReference type="Proteomes" id="UP000632774"/>
    </source>
</evidence>
<dbReference type="PROSITE" id="PS50059">
    <property type="entry name" value="FKBP_PPIASE"/>
    <property type="match status" value="1"/>
</dbReference>
<keyword evidence="3 5" id="KW-0697">Rotamase</keyword>
<evidence type="ECO:0000256" key="2">
    <source>
        <dbReference type="ARBA" id="ARBA00006577"/>
    </source>
</evidence>
<dbReference type="PROSITE" id="PS51257">
    <property type="entry name" value="PROKAR_LIPOPROTEIN"/>
    <property type="match status" value="1"/>
</dbReference>
<evidence type="ECO:0000313" key="9">
    <source>
        <dbReference type="EMBL" id="MBE9665196.1"/>
    </source>
</evidence>
<comment type="catalytic activity">
    <reaction evidence="1 5 6">
        <text>[protein]-peptidylproline (omega=180) = [protein]-peptidylproline (omega=0)</text>
        <dbReference type="Rhea" id="RHEA:16237"/>
        <dbReference type="Rhea" id="RHEA-COMP:10747"/>
        <dbReference type="Rhea" id="RHEA-COMP:10748"/>
        <dbReference type="ChEBI" id="CHEBI:83833"/>
        <dbReference type="ChEBI" id="CHEBI:83834"/>
        <dbReference type="EC" id="5.2.1.8"/>
    </reaction>
</comment>
<dbReference type="Pfam" id="PF00254">
    <property type="entry name" value="FKBP_C"/>
    <property type="match status" value="1"/>
</dbReference>
<evidence type="ECO:0000256" key="7">
    <source>
        <dbReference type="SAM" id="SignalP"/>
    </source>
</evidence>
<gene>
    <name evidence="9" type="ORF">IRJ18_02400</name>
</gene>
<dbReference type="EC" id="5.2.1.8" evidence="6"/>
<proteinExistence type="inferred from homology"/>
<dbReference type="PANTHER" id="PTHR43811">
    <property type="entry name" value="FKBP-TYPE PEPTIDYL-PROLYL CIS-TRANS ISOMERASE FKPA"/>
    <property type="match status" value="1"/>
</dbReference>
<dbReference type="PANTHER" id="PTHR43811:SF19">
    <property type="entry name" value="39 KDA FK506-BINDING NUCLEAR PROTEIN"/>
    <property type="match status" value="1"/>
</dbReference>
<protein>
    <recommendedName>
        <fullName evidence="6">Peptidyl-prolyl cis-trans isomerase</fullName>
        <ecNumber evidence="6">5.2.1.8</ecNumber>
    </recommendedName>
</protein>
<comment type="caution">
    <text evidence="9">The sequence shown here is derived from an EMBL/GenBank/DDBJ whole genome shotgun (WGS) entry which is preliminary data.</text>
</comment>
<evidence type="ECO:0000259" key="8">
    <source>
        <dbReference type="PROSITE" id="PS50059"/>
    </source>
</evidence>
<evidence type="ECO:0000256" key="6">
    <source>
        <dbReference type="RuleBase" id="RU003915"/>
    </source>
</evidence>
<reference evidence="9 10" key="1">
    <citation type="submission" date="2020-10" db="EMBL/GenBank/DDBJ databases">
        <title>Mucilaginibacter mali sp. nov., isolated from rhizosphere soil of apple orchard.</title>
        <authorList>
            <person name="Lee J.-S."/>
            <person name="Kim H.S."/>
            <person name="Kim J.-S."/>
        </authorList>
    </citation>
    <scope>NUCLEOTIDE SEQUENCE [LARGE SCALE GENOMIC DNA]</scope>
    <source>
        <strain evidence="9 10">KCTC 23157</strain>
    </source>
</reference>
<dbReference type="RefSeq" id="WP_194104603.1">
    <property type="nucleotide sequence ID" value="NZ_JADFFM010000001.1"/>
</dbReference>
<keyword evidence="7" id="KW-0732">Signal</keyword>